<accession>A0A8X6SY94</accession>
<reference evidence="2" key="1">
    <citation type="submission" date="2020-08" db="EMBL/GenBank/DDBJ databases">
        <title>Multicomponent nature underlies the extraordinary mechanical properties of spider dragline silk.</title>
        <authorList>
            <person name="Kono N."/>
            <person name="Nakamura H."/>
            <person name="Mori M."/>
            <person name="Yoshida Y."/>
            <person name="Ohtoshi R."/>
            <person name="Malay A.D."/>
            <person name="Moran D.A.P."/>
            <person name="Tomita M."/>
            <person name="Numata K."/>
            <person name="Arakawa K."/>
        </authorList>
    </citation>
    <scope>NUCLEOTIDE SEQUENCE</scope>
</reference>
<gene>
    <name evidence="2" type="ORF">TNCV_4493011</name>
</gene>
<feature type="compositionally biased region" description="Basic and acidic residues" evidence="1">
    <location>
        <begin position="26"/>
        <end position="37"/>
    </location>
</feature>
<sequence length="111" mass="12446">MVPLMRITRGAPLSEPACPRDTLMSGHEEQRALREEAMQLGTENPADHAHANFSRDANCQPSPISTEGDLDSTGNQALHQTSQHLTHTVRRLKTLRHYLKSMIFESNTSRI</sequence>
<name>A0A8X6SY94_TRICX</name>
<evidence type="ECO:0000256" key="1">
    <source>
        <dbReference type="SAM" id="MobiDB-lite"/>
    </source>
</evidence>
<comment type="caution">
    <text evidence="2">The sequence shown here is derived from an EMBL/GenBank/DDBJ whole genome shotgun (WGS) entry which is preliminary data.</text>
</comment>
<feature type="compositionally biased region" description="Polar residues" evidence="1">
    <location>
        <begin position="72"/>
        <end position="86"/>
    </location>
</feature>
<dbReference type="Proteomes" id="UP000887159">
    <property type="component" value="Unassembled WGS sequence"/>
</dbReference>
<protein>
    <submittedName>
        <fullName evidence="2">Uncharacterized protein</fullName>
    </submittedName>
</protein>
<organism evidence="2 3">
    <name type="scientific">Trichonephila clavipes</name>
    <name type="common">Golden silk orbweaver</name>
    <name type="synonym">Nephila clavipes</name>
    <dbReference type="NCBI Taxonomy" id="2585209"/>
    <lineage>
        <taxon>Eukaryota</taxon>
        <taxon>Metazoa</taxon>
        <taxon>Ecdysozoa</taxon>
        <taxon>Arthropoda</taxon>
        <taxon>Chelicerata</taxon>
        <taxon>Arachnida</taxon>
        <taxon>Araneae</taxon>
        <taxon>Araneomorphae</taxon>
        <taxon>Entelegynae</taxon>
        <taxon>Araneoidea</taxon>
        <taxon>Nephilidae</taxon>
        <taxon>Trichonephila</taxon>
    </lineage>
</organism>
<dbReference type="EMBL" id="BMAU01021333">
    <property type="protein sequence ID" value="GFY15048.1"/>
    <property type="molecule type" value="Genomic_DNA"/>
</dbReference>
<feature type="compositionally biased region" description="Polar residues" evidence="1">
    <location>
        <begin position="55"/>
        <end position="65"/>
    </location>
</feature>
<feature type="region of interest" description="Disordered" evidence="1">
    <location>
        <begin position="1"/>
        <end position="86"/>
    </location>
</feature>
<dbReference type="AlphaFoldDB" id="A0A8X6SY94"/>
<evidence type="ECO:0000313" key="3">
    <source>
        <dbReference type="Proteomes" id="UP000887159"/>
    </source>
</evidence>
<evidence type="ECO:0000313" key="2">
    <source>
        <dbReference type="EMBL" id="GFY15048.1"/>
    </source>
</evidence>
<keyword evidence="3" id="KW-1185">Reference proteome</keyword>
<proteinExistence type="predicted"/>